<dbReference type="Pfam" id="PF03845">
    <property type="entry name" value="Spore_permease"/>
    <property type="match status" value="1"/>
</dbReference>
<dbReference type="Proteomes" id="UP000001968">
    <property type="component" value="Chromosome"/>
</dbReference>
<feature type="transmembrane region" description="Helical" evidence="8">
    <location>
        <begin position="266"/>
        <end position="288"/>
    </location>
</feature>
<evidence type="ECO:0000256" key="6">
    <source>
        <dbReference type="ARBA" id="ARBA00022989"/>
    </source>
</evidence>
<evidence type="ECO:0008006" key="11">
    <source>
        <dbReference type="Google" id="ProtNLM"/>
    </source>
</evidence>
<proteinExistence type="inferred from homology"/>
<feature type="transmembrane region" description="Helical" evidence="8">
    <location>
        <begin position="300"/>
        <end position="319"/>
    </location>
</feature>
<dbReference type="PANTHER" id="PTHR34975">
    <property type="entry name" value="SPORE GERMINATION PROTEIN A2"/>
    <property type="match status" value="1"/>
</dbReference>
<dbReference type="EMBL" id="CP000448">
    <property type="protein sequence ID" value="ABI67436.1"/>
    <property type="molecule type" value="Genomic_DNA"/>
</dbReference>
<evidence type="ECO:0000256" key="4">
    <source>
        <dbReference type="ARBA" id="ARBA00022544"/>
    </source>
</evidence>
<comment type="similarity">
    <text evidence="2">Belongs to the amino acid-polyamine-organocation (APC) superfamily. Spore germination protein (SGP) (TC 2.A.3.9) family.</text>
</comment>
<gene>
    <name evidence="9" type="ordered locus">Swol_0079</name>
</gene>
<dbReference type="GO" id="GO:0009847">
    <property type="term" value="P:spore germination"/>
    <property type="evidence" value="ECO:0007669"/>
    <property type="project" value="InterPro"/>
</dbReference>
<keyword evidence="3" id="KW-0813">Transport</keyword>
<dbReference type="KEGG" id="swo:Swol_0079"/>
<dbReference type="GO" id="GO:0016020">
    <property type="term" value="C:membrane"/>
    <property type="evidence" value="ECO:0007669"/>
    <property type="project" value="UniProtKB-SubCell"/>
</dbReference>
<evidence type="ECO:0000256" key="1">
    <source>
        <dbReference type="ARBA" id="ARBA00004141"/>
    </source>
</evidence>
<evidence type="ECO:0000256" key="8">
    <source>
        <dbReference type="SAM" id="Phobius"/>
    </source>
</evidence>
<dbReference type="PANTHER" id="PTHR34975:SF2">
    <property type="entry name" value="SPORE GERMINATION PROTEIN A2"/>
    <property type="match status" value="1"/>
</dbReference>
<keyword evidence="5 8" id="KW-0812">Transmembrane</keyword>
<feature type="transmembrane region" description="Helical" evidence="8">
    <location>
        <begin position="113"/>
        <end position="130"/>
    </location>
</feature>
<dbReference type="HOGENOM" id="CLU_047547_1_1_9"/>
<sequence>MFRISHFQLYCILLLLVGPVAFLETPNILIIHLGCNAWLAAIGAIVPGILLAAMFQYIIKKSSQPFPLLLEEHLGKILGKILGFLYILAFLLASSFTLRLFVDFIVTNVLPQTPISVFIGVLLLVGFVAIKSGLENLARCCELVVILGLPFAFLIFLAAIIENWNPGNLLPFARMDLTSFSLGLSSCSYVLGKMLPVLSLAFFCPRQKKIRQVMLLVIFSYVALMLATTLATLMTLDTTMSNIATFPTFSTIRLLHIADFIQNIDIVFIGIWILGVFGSVSIPWFMACYTTQQLFALKDYRFLAAPSSLIIGVFSILMSKNIMELLAVSMHIIPLLYSFAFILLPFLLFLLTLFKAYPESETLAEPEAKAESSA</sequence>
<accession>Q0B0R8</accession>
<protein>
    <recommendedName>
        <fullName evidence="11">Spore germination protein</fullName>
    </recommendedName>
</protein>
<feature type="transmembrane region" description="Helical" evidence="8">
    <location>
        <begin position="38"/>
        <end position="59"/>
    </location>
</feature>
<feature type="transmembrane region" description="Helical" evidence="8">
    <location>
        <begin position="331"/>
        <end position="354"/>
    </location>
</feature>
<comment type="subcellular location">
    <subcellularLocation>
        <location evidence="1">Membrane</location>
        <topology evidence="1">Multi-pass membrane protein</topology>
    </subcellularLocation>
</comment>
<feature type="transmembrane region" description="Helical" evidence="8">
    <location>
        <begin position="142"/>
        <end position="161"/>
    </location>
</feature>
<name>Q0B0R8_SYNWW</name>
<evidence type="ECO:0000256" key="2">
    <source>
        <dbReference type="ARBA" id="ARBA00007998"/>
    </source>
</evidence>
<feature type="transmembrane region" description="Helical" evidence="8">
    <location>
        <begin position="80"/>
        <end position="101"/>
    </location>
</feature>
<keyword evidence="4" id="KW-0309">Germination</keyword>
<feature type="transmembrane region" description="Helical" evidence="8">
    <location>
        <begin position="181"/>
        <end position="203"/>
    </location>
</feature>
<dbReference type="eggNOG" id="COG1457">
    <property type="taxonomic scope" value="Bacteria"/>
</dbReference>
<dbReference type="InterPro" id="IPR004761">
    <property type="entry name" value="Spore_GerAB"/>
</dbReference>
<dbReference type="AlphaFoldDB" id="Q0B0R8"/>
<feature type="transmembrane region" description="Helical" evidence="8">
    <location>
        <begin position="215"/>
        <end position="236"/>
    </location>
</feature>
<reference evidence="10" key="1">
    <citation type="journal article" date="2010" name="Environ. Microbiol.">
        <title>The genome of Syntrophomonas wolfei: new insights into syntrophic metabolism and biohydrogen production.</title>
        <authorList>
            <person name="Sieber J.R."/>
            <person name="Sims D.R."/>
            <person name="Han C."/>
            <person name="Kim E."/>
            <person name="Lykidis A."/>
            <person name="Lapidus A.L."/>
            <person name="McDonnald E."/>
            <person name="Rohlin L."/>
            <person name="Culley D.E."/>
            <person name="Gunsalus R."/>
            <person name="McInerney M.J."/>
        </authorList>
    </citation>
    <scope>NUCLEOTIDE SEQUENCE [LARGE SCALE GENOMIC DNA]</scope>
    <source>
        <strain evidence="10">DSM 2245B / Goettingen</strain>
    </source>
</reference>
<evidence type="ECO:0000256" key="5">
    <source>
        <dbReference type="ARBA" id="ARBA00022692"/>
    </source>
</evidence>
<keyword evidence="6 8" id="KW-1133">Transmembrane helix</keyword>
<dbReference type="NCBIfam" id="TIGR00912">
    <property type="entry name" value="2A0309"/>
    <property type="match status" value="1"/>
</dbReference>
<keyword evidence="10" id="KW-1185">Reference proteome</keyword>
<organism evidence="9 10">
    <name type="scientific">Syntrophomonas wolfei subsp. wolfei (strain DSM 2245B / Goettingen)</name>
    <dbReference type="NCBI Taxonomy" id="335541"/>
    <lineage>
        <taxon>Bacteria</taxon>
        <taxon>Bacillati</taxon>
        <taxon>Bacillota</taxon>
        <taxon>Clostridia</taxon>
        <taxon>Eubacteriales</taxon>
        <taxon>Syntrophomonadaceae</taxon>
        <taxon>Syntrophomonas</taxon>
    </lineage>
</organism>
<keyword evidence="7 8" id="KW-0472">Membrane</keyword>
<evidence type="ECO:0000313" key="10">
    <source>
        <dbReference type="Proteomes" id="UP000001968"/>
    </source>
</evidence>
<evidence type="ECO:0000313" key="9">
    <source>
        <dbReference type="EMBL" id="ABI67436.1"/>
    </source>
</evidence>
<dbReference type="STRING" id="335541.Swol_0079"/>
<evidence type="ECO:0000256" key="3">
    <source>
        <dbReference type="ARBA" id="ARBA00022448"/>
    </source>
</evidence>
<evidence type="ECO:0000256" key="7">
    <source>
        <dbReference type="ARBA" id="ARBA00023136"/>
    </source>
</evidence>